<dbReference type="Proteomes" id="UP001056778">
    <property type="component" value="Chromosome 8"/>
</dbReference>
<gene>
    <name evidence="1" type="ORF">MML48_8g00010307</name>
</gene>
<evidence type="ECO:0000313" key="2">
    <source>
        <dbReference type="Proteomes" id="UP001056778"/>
    </source>
</evidence>
<dbReference type="EMBL" id="CM043022">
    <property type="protein sequence ID" value="KAI4457279.1"/>
    <property type="molecule type" value="Genomic_DNA"/>
</dbReference>
<keyword evidence="2" id="KW-1185">Reference proteome</keyword>
<protein>
    <submittedName>
        <fullName evidence="1">Glutaminyl-peptide cyclotransferase</fullName>
    </submittedName>
</protein>
<sequence length="335" mass="38680">MLNYLLLATFLSVFLLNNAAEFLKLRNEHLPALLTTPELKYIAGLSNTTQLNVALDNICIPRVVGSSGHDRVHNYIIKEMKNLGWHVDVDTFQEKTPNMGTLTFRNIITTLNPNAERYLLLACHYDSKYFKNFDFEGATDSAVPCAMLINLATVMKKELEPLREDVDLKFFFFDGEEAFENWSPTDSIYGARHLAEVYENKVRLGSGPSHLERIDMLILLDLIGAANPRFFSYFRDTDRWYLKLIDAERRLKKHGLIKSSSTYFVDRQWYSGVEDDHLPFLERGVPVLHLIPSQFPKVWHTINDNRQIVDITTTENMNKILRVFVAEYLHLSVTS</sequence>
<evidence type="ECO:0000313" key="1">
    <source>
        <dbReference type="EMBL" id="KAI4457279.1"/>
    </source>
</evidence>
<name>A0ACB9STD4_HOLOL</name>
<reference evidence="1" key="1">
    <citation type="submission" date="2022-04" db="EMBL/GenBank/DDBJ databases">
        <title>Chromosome-scale genome assembly of Holotrichia oblita Faldermann.</title>
        <authorList>
            <person name="Rongchong L."/>
        </authorList>
    </citation>
    <scope>NUCLEOTIDE SEQUENCE</scope>
    <source>
        <strain evidence="1">81SQS9</strain>
    </source>
</reference>
<proteinExistence type="predicted"/>
<organism evidence="1 2">
    <name type="scientific">Holotrichia oblita</name>
    <name type="common">Chafer beetle</name>
    <dbReference type="NCBI Taxonomy" id="644536"/>
    <lineage>
        <taxon>Eukaryota</taxon>
        <taxon>Metazoa</taxon>
        <taxon>Ecdysozoa</taxon>
        <taxon>Arthropoda</taxon>
        <taxon>Hexapoda</taxon>
        <taxon>Insecta</taxon>
        <taxon>Pterygota</taxon>
        <taxon>Neoptera</taxon>
        <taxon>Endopterygota</taxon>
        <taxon>Coleoptera</taxon>
        <taxon>Polyphaga</taxon>
        <taxon>Scarabaeiformia</taxon>
        <taxon>Scarabaeidae</taxon>
        <taxon>Melolonthinae</taxon>
        <taxon>Holotrichia</taxon>
    </lineage>
</organism>
<accession>A0ACB9STD4</accession>
<comment type="caution">
    <text evidence="1">The sequence shown here is derived from an EMBL/GenBank/DDBJ whole genome shotgun (WGS) entry which is preliminary data.</text>
</comment>